<accession>A0A8S3TTG1</accession>
<dbReference type="AlphaFoldDB" id="A0A8S3TTG1"/>
<dbReference type="Pfam" id="PF18738">
    <property type="entry name" value="HEPN_DZIP3"/>
    <property type="match status" value="1"/>
</dbReference>
<proteinExistence type="predicted"/>
<evidence type="ECO:0000313" key="2">
    <source>
        <dbReference type="EMBL" id="CAG2236836.1"/>
    </source>
</evidence>
<comment type="caution">
    <text evidence="2">The sequence shown here is derived from an EMBL/GenBank/DDBJ whole genome shotgun (WGS) entry which is preliminary data.</text>
</comment>
<protein>
    <recommendedName>
        <fullName evidence="1">DZIP3-like HEPN domain-containing protein</fullName>
    </recommendedName>
</protein>
<organism evidence="2 3">
    <name type="scientific">Mytilus edulis</name>
    <name type="common">Blue mussel</name>
    <dbReference type="NCBI Taxonomy" id="6550"/>
    <lineage>
        <taxon>Eukaryota</taxon>
        <taxon>Metazoa</taxon>
        <taxon>Spiralia</taxon>
        <taxon>Lophotrochozoa</taxon>
        <taxon>Mollusca</taxon>
        <taxon>Bivalvia</taxon>
        <taxon>Autobranchia</taxon>
        <taxon>Pteriomorphia</taxon>
        <taxon>Mytilida</taxon>
        <taxon>Mytiloidea</taxon>
        <taxon>Mytilidae</taxon>
        <taxon>Mytilinae</taxon>
        <taxon>Mytilus</taxon>
    </lineage>
</organism>
<evidence type="ECO:0000313" key="3">
    <source>
        <dbReference type="Proteomes" id="UP000683360"/>
    </source>
</evidence>
<name>A0A8S3TTG1_MYTED</name>
<dbReference type="Proteomes" id="UP000683360">
    <property type="component" value="Unassembled WGS sequence"/>
</dbReference>
<dbReference type="OrthoDB" id="6161471at2759"/>
<feature type="domain" description="DZIP3-like HEPN" evidence="1">
    <location>
        <begin position="321"/>
        <end position="453"/>
    </location>
</feature>
<dbReference type="InterPro" id="IPR041249">
    <property type="entry name" value="HEPN_DZIP3"/>
</dbReference>
<evidence type="ECO:0000259" key="1">
    <source>
        <dbReference type="Pfam" id="PF18738"/>
    </source>
</evidence>
<dbReference type="EMBL" id="CAJPWZ010002368">
    <property type="protein sequence ID" value="CAG2236836.1"/>
    <property type="molecule type" value="Genomic_DNA"/>
</dbReference>
<sequence length="610" mass="70273">MAESKNDASEFRTRKYNTGKEDYDRLLSVFHTGTDVKRCLLTKFLREKRFILLHWLTDLNETFLRFDDVKRAIKRSLIIQVKDLEPSTIDILLKFHCFDMFWNLCLLNTRLEEVLNIHKDELLRIYKNSMTHDSISSLSTEQYAPSLSKNQWELLFKSGECCGIKGEGNDHEFSATKDISLSSLDETLNVLLLYTVCPLFQSVIAVCECQIQITKLAVQNSECQEIPILLVGGKYTKGTYTLSVVEKADEDLQVLKSVYSNEVMEANQNETEDDMHTDDVQKRINKHSHLKVVQLITNIAKDVLVDVLKARLSSANFGYALNGMKNRILPQLNNYGRHLLYPDVSSYSGDLSDLDISLLYIILRNFNTISPHSNGWGNMPKDDDRTLSANIDRIRFYKNKYVSHCSNQSLDEHDFLKIWKEIRQCIIELGAAEYKSKIDFLFTSEINPVMEQELLNTLRRLKETEEQYESYYFKIKEDLNEIKQHLCMTNMKHEDTEAATDVHVPIGFPNFELVATTKPHIQTAQEFLELQTKNDKQLQRSLQITGEEDMGIFKEEKTSVTIDETSEFNSFTSNMLTIAESFSSSSTETSHSSTLGTFDAVMFALDFEMN</sequence>
<gene>
    <name evidence="2" type="ORF">MEDL_49336</name>
</gene>
<keyword evidence="3" id="KW-1185">Reference proteome</keyword>
<reference evidence="2" key="1">
    <citation type="submission" date="2021-03" db="EMBL/GenBank/DDBJ databases">
        <authorList>
            <person name="Bekaert M."/>
        </authorList>
    </citation>
    <scope>NUCLEOTIDE SEQUENCE</scope>
</reference>